<evidence type="ECO:0000313" key="3">
    <source>
        <dbReference type="Proteomes" id="UP001166585"/>
    </source>
</evidence>
<accession>A0ABS5R342</accession>
<comment type="caution">
    <text evidence="2">The sequence shown here is derived from an EMBL/GenBank/DDBJ whole genome shotgun (WGS) entry which is preliminary data.</text>
</comment>
<dbReference type="Proteomes" id="UP001166585">
    <property type="component" value="Unassembled WGS sequence"/>
</dbReference>
<evidence type="ECO:0000256" key="1">
    <source>
        <dbReference type="SAM" id="MobiDB-lite"/>
    </source>
</evidence>
<gene>
    <name evidence="2" type="ORF">KIP89_03025</name>
</gene>
<dbReference type="RefSeq" id="WP_213753921.1">
    <property type="nucleotide sequence ID" value="NZ_JAHCQH010000012.1"/>
</dbReference>
<keyword evidence="3" id="KW-1185">Reference proteome</keyword>
<reference evidence="2" key="1">
    <citation type="submission" date="2021-05" db="EMBL/GenBank/DDBJ databases">
        <authorList>
            <person name="Sun Q."/>
            <person name="Inoue M."/>
        </authorList>
    </citation>
    <scope>NUCLEOTIDE SEQUENCE</scope>
    <source>
        <strain evidence="2">VKM B-3255</strain>
    </source>
</reference>
<proteinExistence type="predicted"/>
<dbReference type="EMBL" id="JAHCQH010000012">
    <property type="protein sequence ID" value="MBS9476074.1"/>
    <property type="molecule type" value="Genomic_DNA"/>
</dbReference>
<sequence length="64" mass="6889">MTGRRSALVTKATVQKAVKGILAAGITEDRIVRVVVTPEGVSVVLGDPEPSSSSRNEWDEVLRR</sequence>
<feature type="region of interest" description="Disordered" evidence="1">
    <location>
        <begin position="45"/>
        <end position="64"/>
    </location>
</feature>
<name>A0ABS5R342_9HYPH</name>
<evidence type="ECO:0000313" key="2">
    <source>
        <dbReference type="EMBL" id="MBS9476074.1"/>
    </source>
</evidence>
<protein>
    <submittedName>
        <fullName evidence="2">Uncharacterized protein</fullName>
    </submittedName>
</protein>
<organism evidence="2 3">
    <name type="scientific">Ancylobacter radicis</name>
    <dbReference type="NCBI Taxonomy" id="2836179"/>
    <lineage>
        <taxon>Bacteria</taxon>
        <taxon>Pseudomonadati</taxon>
        <taxon>Pseudomonadota</taxon>
        <taxon>Alphaproteobacteria</taxon>
        <taxon>Hyphomicrobiales</taxon>
        <taxon>Xanthobacteraceae</taxon>
        <taxon>Ancylobacter</taxon>
    </lineage>
</organism>